<dbReference type="PANTHER" id="PTHR30055:SF226">
    <property type="entry name" value="HTH-TYPE TRANSCRIPTIONAL REGULATOR PKSA"/>
    <property type="match status" value="1"/>
</dbReference>
<accession>D5UV61</accession>
<evidence type="ECO:0000313" key="5">
    <source>
        <dbReference type="Proteomes" id="UP000001213"/>
    </source>
</evidence>
<dbReference type="Proteomes" id="UP000001213">
    <property type="component" value="Chromosome"/>
</dbReference>
<dbReference type="RefSeq" id="WP_013125689.1">
    <property type="nucleotide sequence ID" value="NC_014158.1"/>
</dbReference>
<proteinExistence type="predicted"/>
<name>D5UV61_TSUPD</name>
<feature type="DNA-binding region" description="H-T-H motif" evidence="2">
    <location>
        <begin position="37"/>
        <end position="56"/>
    </location>
</feature>
<dbReference type="EMBL" id="CP001966">
    <property type="protein sequence ID" value="ADG77651.1"/>
    <property type="molecule type" value="Genomic_DNA"/>
</dbReference>
<dbReference type="PANTHER" id="PTHR30055">
    <property type="entry name" value="HTH-TYPE TRANSCRIPTIONAL REGULATOR RUTR"/>
    <property type="match status" value="1"/>
</dbReference>
<dbReference type="KEGG" id="tpr:Tpau_1018"/>
<evidence type="ECO:0000259" key="3">
    <source>
        <dbReference type="PROSITE" id="PS50977"/>
    </source>
</evidence>
<dbReference type="SUPFAM" id="SSF48498">
    <property type="entry name" value="Tetracyclin repressor-like, C-terminal domain"/>
    <property type="match status" value="1"/>
</dbReference>
<reference evidence="4 5" key="2">
    <citation type="journal article" date="2011" name="Stand. Genomic Sci.">
        <title>Complete genome sequence of Tsukamurella paurometabola type strain (no. 33).</title>
        <authorList>
            <person name="Munk A.C."/>
            <person name="Lapidus A."/>
            <person name="Lucas S."/>
            <person name="Nolan M."/>
            <person name="Tice H."/>
            <person name="Cheng J.F."/>
            <person name="Del Rio T.G."/>
            <person name="Goodwin L."/>
            <person name="Pitluck S."/>
            <person name="Liolios K."/>
            <person name="Huntemann M."/>
            <person name="Ivanova N."/>
            <person name="Mavromatis K."/>
            <person name="Mikhailova N."/>
            <person name="Pati A."/>
            <person name="Chen A."/>
            <person name="Palaniappan K."/>
            <person name="Tapia R."/>
            <person name="Han C."/>
            <person name="Land M."/>
            <person name="Hauser L."/>
            <person name="Chang Y.J."/>
            <person name="Jeffries C.D."/>
            <person name="Brettin T."/>
            <person name="Yasawong M."/>
            <person name="Brambilla E.M."/>
            <person name="Rohde M."/>
            <person name="Sikorski J."/>
            <person name="Goker M."/>
            <person name="Detter J.C."/>
            <person name="Woyke T."/>
            <person name="Bristow J."/>
            <person name="Eisen J.A."/>
            <person name="Markowitz V."/>
            <person name="Hugenholtz P."/>
            <person name="Kyrpides N.C."/>
            <person name="Klenk H.P."/>
        </authorList>
    </citation>
    <scope>NUCLEOTIDE SEQUENCE [LARGE SCALE GENOMIC DNA]</scope>
    <source>
        <strain evidence="5">ATCC 8368 / DSM 20162 / CCUG 35730 / CIP 100753 / JCM 10117 / KCTC 9821 / NBRC 16120 / NCIMB 702349 / NCTC 13040</strain>
    </source>
</reference>
<dbReference type="SUPFAM" id="SSF46689">
    <property type="entry name" value="Homeodomain-like"/>
    <property type="match status" value="1"/>
</dbReference>
<evidence type="ECO:0000256" key="2">
    <source>
        <dbReference type="PROSITE-ProRule" id="PRU00335"/>
    </source>
</evidence>
<reference evidence="5" key="1">
    <citation type="submission" date="2010-03" db="EMBL/GenBank/DDBJ databases">
        <title>The complete chromosome of Tsukamurella paurometabola DSM 20162.</title>
        <authorList>
            <consortium name="US DOE Joint Genome Institute (JGI-PGF)"/>
            <person name="Lucas S."/>
            <person name="Copeland A."/>
            <person name="Lapidus A."/>
            <person name="Glavina del Rio T."/>
            <person name="Dalin E."/>
            <person name="Tice H."/>
            <person name="Bruce D."/>
            <person name="Goodwin L."/>
            <person name="Pitluck S."/>
            <person name="Kyrpides N."/>
            <person name="Mavromatis K."/>
            <person name="Ivanova N."/>
            <person name="Mikhailova N."/>
            <person name="Munk A.C."/>
            <person name="Brettin T."/>
            <person name="Detter J.C."/>
            <person name="Tapia R."/>
            <person name="Han C."/>
            <person name="Larimer F."/>
            <person name="Land M."/>
            <person name="Hauser L."/>
            <person name="Markowitz V."/>
            <person name="Cheng J.-F."/>
            <person name="Hugenholtz P."/>
            <person name="Woyke T."/>
            <person name="Wu D."/>
            <person name="Jando M."/>
            <person name="Brambilla E."/>
            <person name="Klenk H.-P."/>
            <person name="Eisen J.A."/>
        </authorList>
    </citation>
    <scope>NUCLEOTIDE SEQUENCE [LARGE SCALE GENOMIC DNA]</scope>
    <source>
        <strain evidence="5">ATCC 8368 / DSM 20162 / CCUG 35730 / CIP 100753 / JCM 10117 / KCTC 9821 / NBRC 16120 / NCIMB 702349 / NCTC 13040</strain>
    </source>
</reference>
<keyword evidence="5" id="KW-1185">Reference proteome</keyword>
<evidence type="ECO:0000256" key="1">
    <source>
        <dbReference type="ARBA" id="ARBA00023125"/>
    </source>
</evidence>
<dbReference type="GO" id="GO:0000976">
    <property type="term" value="F:transcription cis-regulatory region binding"/>
    <property type="evidence" value="ECO:0007669"/>
    <property type="project" value="TreeGrafter"/>
</dbReference>
<feature type="domain" description="HTH tetR-type" evidence="3">
    <location>
        <begin position="14"/>
        <end position="74"/>
    </location>
</feature>
<keyword evidence="1 2" id="KW-0238">DNA-binding</keyword>
<dbReference type="InterPro" id="IPR009057">
    <property type="entry name" value="Homeodomain-like_sf"/>
</dbReference>
<dbReference type="Gene3D" id="1.10.357.10">
    <property type="entry name" value="Tetracycline Repressor, domain 2"/>
    <property type="match status" value="1"/>
</dbReference>
<dbReference type="Pfam" id="PF00440">
    <property type="entry name" value="TetR_N"/>
    <property type="match status" value="1"/>
</dbReference>
<dbReference type="HOGENOM" id="CLU_069356_12_0_11"/>
<dbReference type="InterPro" id="IPR050109">
    <property type="entry name" value="HTH-type_TetR-like_transc_reg"/>
</dbReference>
<protein>
    <submittedName>
        <fullName evidence="4">Transcriptional regulator, TetR family</fullName>
    </submittedName>
</protein>
<dbReference type="PRINTS" id="PR00455">
    <property type="entry name" value="HTHTETR"/>
</dbReference>
<evidence type="ECO:0000313" key="4">
    <source>
        <dbReference type="EMBL" id="ADG77651.1"/>
    </source>
</evidence>
<gene>
    <name evidence="4" type="ordered locus">Tpau_1018</name>
</gene>
<dbReference type="eggNOG" id="COG1309">
    <property type="taxonomic scope" value="Bacteria"/>
</dbReference>
<organism evidence="4 5">
    <name type="scientific">Tsukamurella paurometabola (strain ATCC 8368 / DSM 20162 / CCUG 35730 / CIP 100753 / JCM 10117 / KCTC 9821 / NBRC 16120 / NCIMB 702349 / NCTC 13040)</name>
    <name type="common">Corynebacterium paurometabolum</name>
    <dbReference type="NCBI Taxonomy" id="521096"/>
    <lineage>
        <taxon>Bacteria</taxon>
        <taxon>Bacillati</taxon>
        <taxon>Actinomycetota</taxon>
        <taxon>Actinomycetes</taxon>
        <taxon>Mycobacteriales</taxon>
        <taxon>Tsukamurellaceae</taxon>
        <taxon>Tsukamurella</taxon>
    </lineage>
</organism>
<dbReference type="PROSITE" id="PS50977">
    <property type="entry name" value="HTH_TETR_2"/>
    <property type="match status" value="1"/>
</dbReference>
<dbReference type="InterPro" id="IPR001647">
    <property type="entry name" value="HTH_TetR"/>
</dbReference>
<sequence length="205" mass="21300">MAYRQTERVASRLAQRRADIVDAACLLVSEGGFGHAKVGAIAQAAGVGVGSVYSHFDGIDGLHAEVFAHFAERELQRTAADLGAPTNPREALIHLVRGFGTRALRAPVLAWALLLEPAGTVIEELRRSYRDGHAALAAERIAAGVESGDFPAQDARVTGAAIVGAIAETLVRPLSPGSADPDAAPDNTIDEAIAFCLRAVGATSV</sequence>
<dbReference type="STRING" id="521096.Tpau_1018"/>
<dbReference type="GO" id="GO:0003700">
    <property type="term" value="F:DNA-binding transcription factor activity"/>
    <property type="evidence" value="ECO:0007669"/>
    <property type="project" value="TreeGrafter"/>
</dbReference>
<dbReference type="AlphaFoldDB" id="D5UV61"/>
<dbReference type="InterPro" id="IPR036271">
    <property type="entry name" value="Tet_transcr_reg_TetR-rel_C_sf"/>
</dbReference>